<evidence type="ECO:0000256" key="4">
    <source>
        <dbReference type="PROSITE-ProRule" id="PRU01161"/>
    </source>
</evidence>
<dbReference type="InterPro" id="IPR002641">
    <property type="entry name" value="PNPLA_dom"/>
</dbReference>
<dbReference type="PROSITE" id="PS51635">
    <property type="entry name" value="PNPLA"/>
    <property type="match status" value="1"/>
</dbReference>
<keyword evidence="3 4" id="KW-0443">Lipid metabolism</keyword>
<keyword evidence="1 4" id="KW-0378">Hydrolase</keyword>
<feature type="short sequence motif" description="GXGXXG" evidence="4">
    <location>
        <begin position="18"/>
        <end position="23"/>
    </location>
</feature>
<proteinExistence type="predicted"/>
<dbReference type="PANTHER" id="PTHR14226:SF78">
    <property type="entry name" value="SLR0060 PROTEIN"/>
    <property type="match status" value="1"/>
</dbReference>
<keyword evidence="2 4" id="KW-0442">Lipid degradation</keyword>
<dbReference type="EMBL" id="BSOW01000009">
    <property type="protein sequence ID" value="GLR86268.1"/>
    <property type="molecule type" value="Genomic_DNA"/>
</dbReference>
<accession>A0ABQ6AXJ2</accession>
<dbReference type="Gene3D" id="3.40.1090.10">
    <property type="entry name" value="Cytosolic phospholipase A2 catalytic domain"/>
    <property type="match status" value="2"/>
</dbReference>
<feature type="short sequence motif" description="DGA/G" evidence="4">
    <location>
        <begin position="202"/>
        <end position="204"/>
    </location>
</feature>
<dbReference type="Pfam" id="PF01734">
    <property type="entry name" value="Patatin"/>
    <property type="match status" value="1"/>
</dbReference>
<organism evidence="6 7">
    <name type="scientific">Bradyrhizobium iriomotense</name>
    <dbReference type="NCBI Taxonomy" id="441950"/>
    <lineage>
        <taxon>Bacteria</taxon>
        <taxon>Pseudomonadati</taxon>
        <taxon>Pseudomonadota</taxon>
        <taxon>Alphaproteobacteria</taxon>
        <taxon>Hyphomicrobiales</taxon>
        <taxon>Nitrobacteraceae</taxon>
        <taxon>Bradyrhizobium</taxon>
    </lineage>
</organism>
<reference evidence="7" key="1">
    <citation type="journal article" date="2019" name="Int. J. Syst. Evol. Microbiol.">
        <title>The Global Catalogue of Microorganisms (GCM) 10K type strain sequencing project: providing services to taxonomists for standard genome sequencing and annotation.</title>
        <authorList>
            <consortium name="The Broad Institute Genomics Platform"/>
            <consortium name="The Broad Institute Genome Sequencing Center for Infectious Disease"/>
            <person name="Wu L."/>
            <person name="Ma J."/>
        </authorList>
    </citation>
    <scope>NUCLEOTIDE SEQUENCE [LARGE SCALE GENOMIC DNA]</scope>
    <source>
        <strain evidence="7">NBRC 102520</strain>
    </source>
</reference>
<dbReference type="RefSeq" id="WP_284266466.1">
    <property type="nucleotide sequence ID" value="NZ_BSOW01000009.1"/>
</dbReference>
<evidence type="ECO:0000256" key="3">
    <source>
        <dbReference type="ARBA" id="ARBA00023098"/>
    </source>
</evidence>
<evidence type="ECO:0000256" key="1">
    <source>
        <dbReference type="ARBA" id="ARBA00022801"/>
    </source>
</evidence>
<dbReference type="InterPro" id="IPR050301">
    <property type="entry name" value="NTE"/>
</dbReference>
<dbReference type="SUPFAM" id="SSF52151">
    <property type="entry name" value="FabD/lysophospholipase-like"/>
    <property type="match status" value="1"/>
</dbReference>
<dbReference type="PANTHER" id="PTHR14226">
    <property type="entry name" value="NEUROPATHY TARGET ESTERASE/SWISS CHEESE D.MELANOGASTER"/>
    <property type="match status" value="1"/>
</dbReference>
<sequence length="345" mass="38663">MKDGRTTNVKNVNFALQGGGAHGAFVWGVLDLVLEDGRLAIEAISATSAGAMNAVAMASGMAHGGNEAARENLHQFWYEVSRMDMVYDFFSPLNQWIQALKLPPEYHPVHSFIHTLTHTVPPNLLNPFHFNPLRSLLQRVVDFDHLNSSPDAPQLFLNATNLRTGKIKVFQTPLLSADAVLASACLPPYFQAVEIDGEHYWDGGYLGNPAIFPLIYRKGSHDVIIVQVTAIRRDELPASAADVLHRINEISFNSSLMREMRAIAFATRLIDSGELDKDKHSRMFMHWIGNDQLMSQLGTATQFHPEWSLLCRLRDEGREAARSWLDRHFDQIGNASTVDLTEMFL</sequence>
<comment type="caution">
    <text evidence="6">The sequence shown here is derived from an EMBL/GenBank/DDBJ whole genome shotgun (WGS) entry which is preliminary data.</text>
</comment>
<gene>
    <name evidence="6" type="ORF">GCM10007857_29790</name>
</gene>
<dbReference type="Proteomes" id="UP001156905">
    <property type="component" value="Unassembled WGS sequence"/>
</dbReference>
<keyword evidence="7" id="KW-1185">Reference proteome</keyword>
<feature type="domain" description="PNPLA" evidence="5">
    <location>
        <begin position="14"/>
        <end position="215"/>
    </location>
</feature>
<feature type="active site" description="Nucleophile" evidence="4">
    <location>
        <position position="48"/>
    </location>
</feature>
<evidence type="ECO:0000259" key="5">
    <source>
        <dbReference type="PROSITE" id="PS51635"/>
    </source>
</evidence>
<comment type="caution">
    <text evidence="4">Lacks conserved residue(s) required for the propagation of feature annotation.</text>
</comment>
<evidence type="ECO:0000256" key="2">
    <source>
        <dbReference type="ARBA" id="ARBA00022963"/>
    </source>
</evidence>
<dbReference type="InterPro" id="IPR016035">
    <property type="entry name" value="Acyl_Trfase/lysoPLipase"/>
</dbReference>
<evidence type="ECO:0000313" key="6">
    <source>
        <dbReference type="EMBL" id="GLR86268.1"/>
    </source>
</evidence>
<evidence type="ECO:0000313" key="7">
    <source>
        <dbReference type="Proteomes" id="UP001156905"/>
    </source>
</evidence>
<protein>
    <recommendedName>
        <fullName evidence="5">PNPLA domain-containing protein</fullName>
    </recommendedName>
</protein>
<feature type="active site" description="Proton acceptor" evidence="4">
    <location>
        <position position="202"/>
    </location>
</feature>
<name>A0ABQ6AXJ2_9BRAD</name>